<evidence type="ECO:0000256" key="5">
    <source>
        <dbReference type="ARBA" id="ARBA00048348"/>
    </source>
</evidence>
<dbReference type="PANTHER" id="PTHR11002">
    <property type="entry name" value="CARBONIC ANHYDRASE"/>
    <property type="match status" value="1"/>
</dbReference>
<accession>A0ABU1KKF7</accession>
<dbReference type="Gene3D" id="3.40.1050.10">
    <property type="entry name" value="Carbonic anhydrase"/>
    <property type="match status" value="1"/>
</dbReference>
<comment type="catalytic activity">
    <reaction evidence="5">
        <text>hydrogencarbonate + H(+) = CO2 + H2O</text>
        <dbReference type="Rhea" id="RHEA:10748"/>
        <dbReference type="ChEBI" id="CHEBI:15377"/>
        <dbReference type="ChEBI" id="CHEBI:15378"/>
        <dbReference type="ChEBI" id="CHEBI:16526"/>
        <dbReference type="ChEBI" id="CHEBI:17544"/>
        <dbReference type="EC" id="4.2.1.1"/>
    </reaction>
</comment>
<dbReference type="InterPro" id="IPR015892">
    <property type="entry name" value="Carbonic_anhydrase_CS"/>
</dbReference>
<evidence type="ECO:0000313" key="8">
    <source>
        <dbReference type="Proteomes" id="UP001245370"/>
    </source>
</evidence>
<dbReference type="CDD" id="cd03378">
    <property type="entry name" value="beta_CA_cladeC"/>
    <property type="match status" value="1"/>
</dbReference>
<dbReference type="EC" id="4.2.1.1" evidence="2"/>
<evidence type="ECO:0000256" key="1">
    <source>
        <dbReference type="ARBA" id="ARBA00006217"/>
    </source>
</evidence>
<dbReference type="InterPro" id="IPR036874">
    <property type="entry name" value="Carbonic_anhydrase_sf"/>
</dbReference>
<keyword evidence="4 7" id="KW-0456">Lyase</keyword>
<dbReference type="SUPFAM" id="SSF53056">
    <property type="entry name" value="beta-carbonic anhydrase, cab"/>
    <property type="match status" value="1"/>
</dbReference>
<evidence type="ECO:0000256" key="4">
    <source>
        <dbReference type="ARBA" id="ARBA00023239"/>
    </source>
</evidence>
<comment type="similarity">
    <text evidence="1">Belongs to the beta-class carbonic anhydrase family.</text>
</comment>
<evidence type="ECO:0000256" key="6">
    <source>
        <dbReference type="SAM" id="SignalP"/>
    </source>
</evidence>
<dbReference type="InterPro" id="IPR006311">
    <property type="entry name" value="TAT_signal"/>
</dbReference>
<dbReference type="PROSITE" id="PS51318">
    <property type="entry name" value="TAT"/>
    <property type="match status" value="1"/>
</dbReference>
<dbReference type="GO" id="GO:0004089">
    <property type="term" value="F:carbonate dehydratase activity"/>
    <property type="evidence" value="ECO:0007669"/>
    <property type="project" value="UniProtKB-EC"/>
</dbReference>
<dbReference type="GeneID" id="95763845"/>
<organism evidence="7 8">
    <name type="scientific">Xanthobacter flavus</name>
    <dbReference type="NCBI Taxonomy" id="281"/>
    <lineage>
        <taxon>Bacteria</taxon>
        <taxon>Pseudomonadati</taxon>
        <taxon>Pseudomonadota</taxon>
        <taxon>Alphaproteobacteria</taxon>
        <taxon>Hyphomicrobiales</taxon>
        <taxon>Xanthobacteraceae</taxon>
        <taxon>Xanthobacter</taxon>
    </lineage>
</organism>
<name>A0ABU1KKF7_XANFL</name>
<evidence type="ECO:0000256" key="3">
    <source>
        <dbReference type="ARBA" id="ARBA00022833"/>
    </source>
</evidence>
<dbReference type="Proteomes" id="UP001245370">
    <property type="component" value="Unassembled WGS sequence"/>
</dbReference>
<comment type="caution">
    <text evidence="7">The sequence shown here is derived from an EMBL/GenBank/DDBJ whole genome shotgun (WGS) entry which is preliminary data.</text>
</comment>
<keyword evidence="8" id="KW-1185">Reference proteome</keyword>
<reference evidence="7 8" key="1">
    <citation type="submission" date="2023-07" db="EMBL/GenBank/DDBJ databases">
        <title>Genomic Encyclopedia of Type Strains, Phase IV (KMG-IV): sequencing the most valuable type-strain genomes for metagenomic binning, comparative biology and taxonomic classification.</title>
        <authorList>
            <person name="Goeker M."/>
        </authorList>
    </citation>
    <scope>NUCLEOTIDE SEQUENCE [LARGE SCALE GENOMIC DNA]</scope>
    <source>
        <strain evidence="7 8">DSM 338</strain>
    </source>
</reference>
<dbReference type="PROSITE" id="PS00704">
    <property type="entry name" value="PROK_CO2_ANHYDRASE_1"/>
    <property type="match status" value="1"/>
</dbReference>
<feature type="chain" id="PRO_5045291410" description="carbonic anhydrase" evidence="6">
    <location>
        <begin position="39"/>
        <end position="243"/>
    </location>
</feature>
<proteinExistence type="inferred from homology"/>
<sequence length="243" mass="24898">MCETCSSPSIGRRRLLAGGLAGGLALAAAPLFAASAFAQTSGGYGTATPVTPDEAMKRLVDGNARYVAGKPQEADYSAGRLKRATGQQPFAAIVACSDSRVVPELVFDQGPGELFIVRVAGNFIDENGLASLEFATAVLGVKLILVLGHASCGAVQATITSIKDNTLPPGHLPSLVNAIRPAVYEAMRSNPSDLLAAASDQNVKLNAKLAQTAGPILSERAAAGQLKSAAAMYDIGTGKVTFL</sequence>
<evidence type="ECO:0000256" key="2">
    <source>
        <dbReference type="ARBA" id="ARBA00012925"/>
    </source>
</evidence>
<protein>
    <recommendedName>
        <fullName evidence="2">carbonic anhydrase</fullName>
        <ecNumber evidence="2">4.2.1.1</ecNumber>
    </recommendedName>
</protein>
<dbReference type="SMART" id="SM00947">
    <property type="entry name" value="Pro_CA"/>
    <property type="match status" value="1"/>
</dbReference>
<dbReference type="Pfam" id="PF00484">
    <property type="entry name" value="Pro_CA"/>
    <property type="match status" value="1"/>
</dbReference>
<dbReference type="EMBL" id="JAVDPY010000005">
    <property type="protein sequence ID" value="MDR6334596.1"/>
    <property type="molecule type" value="Genomic_DNA"/>
</dbReference>
<gene>
    <name evidence="7" type="ORF">GGQ86_003078</name>
</gene>
<keyword evidence="6" id="KW-0732">Signal</keyword>
<dbReference type="RefSeq" id="WP_281808235.1">
    <property type="nucleotide sequence ID" value="NZ_BSDO01000004.1"/>
</dbReference>
<evidence type="ECO:0000313" key="7">
    <source>
        <dbReference type="EMBL" id="MDR6334596.1"/>
    </source>
</evidence>
<dbReference type="InterPro" id="IPR001765">
    <property type="entry name" value="Carbonic_anhydrase"/>
</dbReference>
<feature type="signal peptide" evidence="6">
    <location>
        <begin position="1"/>
        <end position="38"/>
    </location>
</feature>
<keyword evidence="3" id="KW-0862">Zinc</keyword>
<dbReference type="PANTHER" id="PTHR11002:SF79">
    <property type="entry name" value="CARBONIC ANHYDRASE 2"/>
    <property type="match status" value="1"/>
</dbReference>